<reference evidence="12" key="1">
    <citation type="submission" date="2021-02" db="EMBL/GenBank/DDBJ databases">
        <authorList>
            <person name="Nowell W R."/>
        </authorList>
    </citation>
    <scope>NUCLEOTIDE SEQUENCE</scope>
</reference>
<evidence type="ECO:0000256" key="2">
    <source>
        <dbReference type="ARBA" id="ARBA00022475"/>
    </source>
</evidence>
<dbReference type="PROSITE" id="PS00237">
    <property type="entry name" value="G_PROTEIN_RECEP_F1_1"/>
    <property type="match status" value="1"/>
</dbReference>
<dbReference type="EMBL" id="CAJNOI010000105">
    <property type="protein sequence ID" value="CAF1066933.1"/>
    <property type="molecule type" value="Genomic_DNA"/>
</dbReference>
<keyword evidence="8 9" id="KW-0807">Transducer</keyword>
<keyword evidence="4 10" id="KW-1133">Transmembrane helix</keyword>
<evidence type="ECO:0000313" key="16">
    <source>
        <dbReference type="Proteomes" id="UP000663877"/>
    </source>
</evidence>
<dbReference type="Pfam" id="PF00001">
    <property type="entry name" value="7tm_1"/>
    <property type="match status" value="1"/>
</dbReference>
<evidence type="ECO:0000256" key="1">
    <source>
        <dbReference type="ARBA" id="ARBA00004651"/>
    </source>
</evidence>
<dbReference type="Proteomes" id="UP000663877">
    <property type="component" value="Unassembled WGS sequence"/>
</dbReference>
<evidence type="ECO:0000256" key="10">
    <source>
        <dbReference type="SAM" id="Phobius"/>
    </source>
</evidence>
<dbReference type="InterPro" id="IPR017452">
    <property type="entry name" value="GPCR_Rhodpsn_7TM"/>
</dbReference>
<sequence>MVSNTTDENDVSVWAGRILLVFYCLIFIFGLIGNSMVIYVAIRKKNYRNVTNCYVINLAIADLLFLTLSIPYTTYLGVQNTDPFGDTVCKIYTYLAYGFLQATCNILAVMSIDRYLYIVRSNSKLGWRTPRNAFKICIVIWASSLILIIPYHIISRVLIPNSTACGMNEHGSLIVCLFPFCSYYAVPLLVIIVCYTNLAMHVIKTGRTMADHMNTTNFHKIVQLKQRRVTKMVIGVTLAFAICWLPIHVLELMKCANSKLLNTLIRSYPEVLYSIRAVTHALAYFNSCLNPYLYAILNRNFCIDLVDIMPAWGICCKQAENFENKHFNASKRYPATILSRNQVVAEKYKQYDDNDEIDCCEQKPIMNDINCQVELLRIKSDQHNQDISSITDQTQLT</sequence>
<dbReference type="GO" id="GO:0005886">
    <property type="term" value="C:plasma membrane"/>
    <property type="evidence" value="ECO:0007669"/>
    <property type="project" value="UniProtKB-SubCell"/>
</dbReference>
<comment type="similarity">
    <text evidence="9">Belongs to the G-protein coupled receptor 1 family.</text>
</comment>
<dbReference type="PROSITE" id="PS50262">
    <property type="entry name" value="G_PROTEIN_RECEP_F1_2"/>
    <property type="match status" value="1"/>
</dbReference>
<feature type="domain" description="G-protein coupled receptors family 1 profile" evidence="11">
    <location>
        <begin position="33"/>
        <end position="294"/>
    </location>
</feature>
<dbReference type="PANTHER" id="PTHR24229:SF40">
    <property type="entry name" value="ALLATOSTATIN C RECEPTOR 1-RELATED"/>
    <property type="match status" value="1"/>
</dbReference>
<keyword evidence="6 10" id="KW-0472">Membrane</keyword>
<evidence type="ECO:0000256" key="6">
    <source>
        <dbReference type="ARBA" id="ARBA00023136"/>
    </source>
</evidence>
<dbReference type="GO" id="GO:0042923">
    <property type="term" value="F:neuropeptide binding"/>
    <property type="evidence" value="ECO:0007669"/>
    <property type="project" value="TreeGrafter"/>
</dbReference>
<dbReference type="OrthoDB" id="9445642at2759"/>
<dbReference type="GO" id="GO:0007218">
    <property type="term" value="P:neuropeptide signaling pathway"/>
    <property type="evidence" value="ECO:0007669"/>
    <property type="project" value="TreeGrafter"/>
</dbReference>
<keyword evidence="5 9" id="KW-0297">G-protein coupled receptor</keyword>
<accession>A0A814LRU1</accession>
<feature type="transmembrane region" description="Helical" evidence="10">
    <location>
        <begin position="20"/>
        <end position="42"/>
    </location>
</feature>
<organism evidence="12 16">
    <name type="scientific">Adineta steineri</name>
    <dbReference type="NCBI Taxonomy" id="433720"/>
    <lineage>
        <taxon>Eukaryota</taxon>
        <taxon>Metazoa</taxon>
        <taxon>Spiralia</taxon>
        <taxon>Gnathifera</taxon>
        <taxon>Rotifera</taxon>
        <taxon>Eurotatoria</taxon>
        <taxon>Bdelloidea</taxon>
        <taxon>Adinetida</taxon>
        <taxon>Adinetidae</taxon>
        <taxon>Adineta</taxon>
    </lineage>
</organism>
<keyword evidence="3 9" id="KW-0812">Transmembrane</keyword>
<evidence type="ECO:0000256" key="4">
    <source>
        <dbReference type="ARBA" id="ARBA00022989"/>
    </source>
</evidence>
<dbReference type="PRINTS" id="PR00237">
    <property type="entry name" value="GPCRRHODOPSN"/>
</dbReference>
<dbReference type="AlphaFoldDB" id="A0A814LRU1"/>
<name>A0A814LRU1_9BILA</name>
<dbReference type="PANTHER" id="PTHR24229">
    <property type="entry name" value="NEUROPEPTIDES RECEPTOR"/>
    <property type="match status" value="1"/>
</dbReference>
<evidence type="ECO:0000256" key="3">
    <source>
        <dbReference type="ARBA" id="ARBA00022692"/>
    </source>
</evidence>
<dbReference type="EMBL" id="CAJNOM010000457">
    <property type="protein sequence ID" value="CAF1448735.1"/>
    <property type="molecule type" value="Genomic_DNA"/>
</dbReference>
<evidence type="ECO:0000313" key="12">
    <source>
        <dbReference type="EMBL" id="CAF1066933.1"/>
    </source>
</evidence>
<feature type="transmembrane region" description="Helical" evidence="10">
    <location>
        <begin position="172"/>
        <end position="198"/>
    </location>
</feature>
<dbReference type="Proteomes" id="UP000663832">
    <property type="component" value="Unassembled WGS sequence"/>
</dbReference>
<evidence type="ECO:0000313" key="13">
    <source>
        <dbReference type="EMBL" id="CAF1410923.1"/>
    </source>
</evidence>
<keyword evidence="15" id="KW-1185">Reference proteome</keyword>
<dbReference type="Gene3D" id="1.20.1070.10">
    <property type="entry name" value="Rhodopsin 7-helix transmembrane proteins"/>
    <property type="match status" value="1"/>
</dbReference>
<dbReference type="SUPFAM" id="SSF81321">
    <property type="entry name" value="Family A G protein-coupled receptor-like"/>
    <property type="match status" value="1"/>
</dbReference>
<keyword evidence="2" id="KW-1003">Cell membrane</keyword>
<feature type="transmembrane region" description="Helical" evidence="10">
    <location>
        <begin position="229"/>
        <end position="247"/>
    </location>
</feature>
<dbReference type="EMBL" id="CAJNOM010000390">
    <property type="protein sequence ID" value="CAF1410923.1"/>
    <property type="molecule type" value="Genomic_DNA"/>
</dbReference>
<evidence type="ECO:0000259" key="11">
    <source>
        <dbReference type="PROSITE" id="PS50262"/>
    </source>
</evidence>
<comment type="caution">
    <text evidence="12">The sequence shown here is derived from an EMBL/GenBank/DDBJ whole genome shotgun (WGS) entry which is preliminary data.</text>
</comment>
<dbReference type="GO" id="GO:0043005">
    <property type="term" value="C:neuron projection"/>
    <property type="evidence" value="ECO:0007669"/>
    <property type="project" value="TreeGrafter"/>
</dbReference>
<feature type="transmembrane region" description="Helical" evidence="10">
    <location>
        <begin position="94"/>
        <end position="112"/>
    </location>
</feature>
<evidence type="ECO:0000256" key="7">
    <source>
        <dbReference type="ARBA" id="ARBA00023170"/>
    </source>
</evidence>
<dbReference type="GO" id="GO:0004930">
    <property type="term" value="F:G protein-coupled receptor activity"/>
    <property type="evidence" value="ECO:0007669"/>
    <property type="project" value="UniProtKB-KW"/>
</dbReference>
<evidence type="ECO:0000313" key="15">
    <source>
        <dbReference type="Proteomes" id="UP000663832"/>
    </source>
</evidence>
<evidence type="ECO:0000313" key="14">
    <source>
        <dbReference type="EMBL" id="CAF1448735.1"/>
    </source>
</evidence>
<comment type="subcellular location">
    <subcellularLocation>
        <location evidence="1">Cell membrane</location>
        <topology evidence="1">Multi-pass membrane protein</topology>
    </subcellularLocation>
</comment>
<feature type="transmembrane region" description="Helical" evidence="10">
    <location>
        <begin position="54"/>
        <end position="74"/>
    </location>
</feature>
<evidence type="ECO:0000256" key="8">
    <source>
        <dbReference type="ARBA" id="ARBA00023224"/>
    </source>
</evidence>
<protein>
    <recommendedName>
        <fullName evidence="11">G-protein coupled receptors family 1 profile domain-containing protein</fullName>
    </recommendedName>
</protein>
<gene>
    <name evidence="12" type="ORF">BJG266_LOCUS19485</name>
    <name evidence="13" type="ORF">QVE165_LOCUS37485</name>
    <name evidence="14" type="ORF">QVE165_LOCUS40139</name>
</gene>
<keyword evidence="7 9" id="KW-0675">Receptor</keyword>
<feature type="transmembrane region" description="Helical" evidence="10">
    <location>
        <begin position="133"/>
        <end position="152"/>
    </location>
</feature>
<proteinExistence type="inferred from homology"/>
<evidence type="ECO:0000256" key="5">
    <source>
        <dbReference type="ARBA" id="ARBA00023040"/>
    </source>
</evidence>
<dbReference type="InterPro" id="IPR000276">
    <property type="entry name" value="GPCR_Rhodpsn"/>
</dbReference>
<evidence type="ECO:0000256" key="9">
    <source>
        <dbReference type="RuleBase" id="RU000688"/>
    </source>
</evidence>